<dbReference type="EMBL" id="JAJJMB010002868">
    <property type="protein sequence ID" value="KAI3950371.1"/>
    <property type="molecule type" value="Genomic_DNA"/>
</dbReference>
<keyword evidence="3" id="KW-1185">Reference proteome</keyword>
<feature type="domain" description="Neprosin PEP catalytic" evidence="1">
    <location>
        <begin position="1"/>
        <end position="90"/>
    </location>
</feature>
<dbReference type="Proteomes" id="UP001202328">
    <property type="component" value="Unassembled WGS sequence"/>
</dbReference>
<evidence type="ECO:0000259" key="1">
    <source>
        <dbReference type="PROSITE" id="PS52045"/>
    </source>
</evidence>
<sequence>LFTHLAHNASIIRYGGIAGAVSGSPSPPMGNEHFPEYRDYDLAKTCFMREMKNIDTKKENCYKLYYYSYISKPYTWNIITYGGPGGSNCR</sequence>
<comment type="caution">
    <text evidence="2">The sequence shown here is derived from an EMBL/GenBank/DDBJ whole genome shotgun (WGS) entry which is preliminary data.</text>
</comment>
<dbReference type="Pfam" id="PF03080">
    <property type="entry name" value="Neprosin"/>
    <property type="match status" value="1"/>
</dbReference>
<evidence type="ECO:0000313" key="2">
    <source>
        <dbReference type="EMBL" id="KAI3950371.1"/>
    </source>
</evidence>
<feature type="non-terminal residue" evidence="2">
    <location>
        <position position="1"/>
    </location>
</feature>
<reference evidence="2" key="1">
    <citation type="submission" date="2022-04" db="EMBL/GenBank/DDBJ databases">
        <title>A functionally conserved STORR gene fusion in Papaver species that diverged 16.8 million years ago.</title>
        <authorList>
            <person name="Catania T."/>
        </authorList>
    </citation>
    <scope>NUCLEOTIDE SEQUENCE</scope>
    <source>
        <strain evidence="2">S-188037</strain>
    </source>
</reference>
<proteinExistence type="predicted"/>
<dbReference type="PROSITE" id="PS52045">
    <property type="entry name" value="NEPROSIN_PEP_CD"/>
    <property type="match status" value="1"/>
</dbReference>
<organism evidence="2 3">
    <name type="scientific">Papaver atlanticum</name>
    <dbReference type="NCBI Taxonomy" id="357466"/>
    <lineage>
        <taxon>Eukaryota</taxon>
        <taxon>Viridiplantae</taxon>
        <taxon>Streptophyta</taxon>
        <taxon>Embryophyta</taxon>
        <taxon>Tracheophyta</taxon>
        <taxon>Spermatophyta</taxon>
        <taxon>Magnoliopsida</taxon>
        <taxon>Ranunculales</taxon>
        <taxon>Papaveraceae</taxon>
        <taxon>Papaveroideae</taxon>
        <taxon>Papaver</taxon>
    </lineage>
</organism>
<name>A0AAD4TEC1_9MAGN</name>
<dbReference type="InterPro" id="IPR004314">
    <property type="entry name" value="Neprosin"/>
</dbReference>
<gene>
    <name evidence="2" type="ORF">MKW98_003854</name>
</gene>
<evidence type="ECO:0000313" key="3">
    <source>
        <dbReference type="Proteomes" id="UP001202328"/>
    </source>
</evidence>
<accession>A0AAD4TEC1</accession>
<protein>
    <recommendedName>
        <fullName evidence="1">Neprosin PEP catalytic domain-containing protein</fullName>
    </recommendedName>
</protein>
<dbReference type="AlphaFoldDB" id="A0AAD4TEC1"/>